<dbReference type="Pfam" id="PF09586">
    <property type="entry name" value="YfhO"/>
    <property type="match status" value="1"/>
</dbReference>
<dbReference type="PANTHER" id="PTHR38454:SF1">
    <property type="entry name" value="INTEGRAL MEMBRANE PROTEIN"/>
    <property type="match status" value="1"/>
</dbReference>
<dbReference type="InterPro" id="IPR018580">
    <property type="entry name" value="Uncharacterised_YfhO"/>
</dbReference>
<keyword evidence="1" id="KW-0472">Membrane</keyword>
<feature type="transmembrane region" description="Helical" evidence="1">
    <location>
        <begin position="115"/>
        <end position="142"/>
    </location>
</feature>
<gene>
    <name evidence="2" type="ORF">HMPREF1862_01709</name>
</gene>
<sequence>MKVPNNIEPKPATKRRYVGAIKVTGTSFTLCFLVYVLVNWFVGRYPFGNVPLAMADEASQFVPFYADLWQVLHGNPNTSPLFSWNAGLGVPRIGDYTTYLGGPFPLLISLFPKKYLGLGFFIIKGIKLSVAGSAFSALLYMISSKEKNFHYQIFSLIYAFSGWTTEIAAVRIIWIDGLIALPLITIAGLWSLRYRRRALSIALICFSWWSNYYTAYMASLGAALLIIILSFNFGFKAKDQAKRILNFAVNGITGVSICSILLLPTYLAISRGSYYPGWPYETPSILKIIKSMYGGIRSYPDLPTIYVGCFLLFYIFAFFVNTKIKNSLKISAAILLAISVGSFFLRPVALVWNLFDVPNGSWFRFAFVVVFYLTLIGYYSFLKTEFVSLYKLVLGILIISTPGVWAYFTGRTIFSNSIKLTIVFYLSLFGAIVAVILFKTKKRNVVFDHIATTSAVASIVLMLLVNSAVLTAYFVDSFRGLQVLTSMPGKYNGVTKPLFVFSHSQIRYNNGLLYGVPEASYYSSIVPQEFGVDFSNWHGVNADAGGRMVSLLNDPYLRSISGAENGFDTVSGKSYVLKTQGLPFVTREIADGQSFEPNGKIDDVFARREKAVGASIYSASIPANTGNGPTTRLVTEKDFYAYKAGDSASFTCPKGEIPQVLIRYGGLLLQVDDRAPQSFMKGAILSGLSETLKFGVSEVYPGKNSGILKSKDFKCLNLKKLNQAIKSFDNVRAQVNGRFFSFYGEKDMVYRVRTPYSDNWECDAGTTKNLNQFLVISAKDDGKISCSYRIDGLRSGLIVSGTALLVALSLCIADRRFCGRNNSSKSR</sequence>
<feature type="transmembrane region" description="Helical" evidence="1">
    <location>
        <begin position="332"/>
        <end position="355"/>
    </location>
</feature>
<name>A0AB34WXM3_9ACTO</name>
<keyword evidence="1" id="KW-1133">Transmembrane helix</keyword>
<feature type="transmembrane region" description="Helical" evidence="1">
    <location>
        <begin position="361"/>
        <end position="382"/>
    </location>
</feature>
<evidence type="ECO:0008006" key="4">
    <source>
        <dbReference type="Google" id="ProtNLM"/>
    </source>
</evidence>
<dbReference type="AlphaFoldDB" id="A0AB34WXM3"/>
<accession>A0AB34WXM3</accession>
<feature type="transmembrane region" description="Helical" evidence="1">
    <location>
        <begin position="389"/>
        <end position="408"/>
    </location>
</feature>
<dbReference type="PANTHER" id="PTHR38454">
    <property type="entry name" value="INTEGRAL MEMBRANE PROTEIN-RELATED"/>
    <property type="match status" value="1"/>
</dbReference>
<evidence type="ECO:0000313" key="2">
    <source>
        <dbReference type="EMBL" id="KXB79672.1"/>
    </source>
</evidence>
<dbReference type="EMBL" id="LSDN01000023">
    <property type="protein sequence ID" value="KXB79672.1"/>
    <property type="molecule type" value="Genomic_DNA"/>
</dbReference>
<comment type="caution">
    <text evidence="2">The sequence shown here is derived from an EMBL/GenBank/DDBJ whole genome shotgun (WGS) entry which is preliminary data.</text>
</comment>
<evidence type="ECO:0000313" key="3">
    <source>
        <dbReference type="Proteomes" id="UP000070572"/>
    </source>
</evidence>
<keyword evidence="1" id="KW-0812">Transmembrane</keyword>
<feature type="transmembrane region" description="Helical" evidence="1">
    <location>
        <begin position="20"/>
        <end position="42"/>
    </location>
</feature>
<proteinExistence type="predicted"/>
<feature type="transmembrane region" description="Helical" evidence="1">
    <location>
        <begin position="420"/>
        <end position="438"/>
    </location>
</feature>
<feature type="transmembrane region" description="Helical" evidence="1">
    <location>
        <begin position="212"/>
        <end position="235"/>
    </location>
</feature>
<organism evidence="2 3">
    <name type="scientific">Varibaculum cambriense</name>
    <dbReference type="NCBI Taxonomy" id="184870"/>
    <lineage>
        <taxon>Bacteria</taxon>
        <taxon>Bacillati</taxon>
        <taxon>Actinomycetota</taxon>
        <taxon>Actinomycetes</taxon>
        <taxon>Actinomycetales</taxon>
        <taxon>Actinomycetaceae</taxon>
        <taxon>Varibaculum</taxon>
    </lineage>
</organism>
<dbReference type="RefSeq" id="WP_060920766.1">
    <property type="nucleotide sequence ID" value="NZ_KQ960687.1"/>
</dbReference>
<feature type="transmembrane region" description="Helical" evidence="1">
    <location>
        <begin position="247"/>
        <end position="269"/>
    </location>
</feature>
<feature type="transmembrane region" description="Helical" evidence="1">
    <location>
        <begin position="450"/>
        <end position="475"/>
    </location>
</feature>
<protein>
    <recommendedName>
        <fullName evidence="4">YfhO family protein</fullName>
    </recommendedName>
</protein>
<feature type="transmembrane region" description="Helical" evidence="1">
    <location>
        <begin position="302"/>
        <end position="320"/>
    </location>
</feature>
<evidence type="ECO:0000256" key="1">
    <source>
        <dbReference type="SAM" id="Phobius"/>
    </source>
</evidence>
<dbReference type="Proteomes" id="UP000070572">
    <property type="component" value="Unassembled WGS sequence"/>
</dbReference>
<reference evidence="2 3" key="1">
    <citation type="submission" date="2016-01" db="EMBL/GenBank/DDBJ databases">
        <authorList>
            <person name="Mitreva M."/>
            <person name="Pepin K.H."/>
            <person name="Mihindukulasuriya K.A."/>
            <person name="Fulton R."/>
            <person name="Fronick C."/>
            <person name="O'Laughlin M."/>
            <person name="Miner T."/>
            <person name="Herter B."/>
            <person name="Rosa B.A."/>
            <person name="Cordes M."/>
            <person name="Tomlinson C."/>
            <person name="Wollam A."/>
            <person name="Palsikar V.B."/>
            <person name="Mardis E.R."/>
            <person name="Wilson R.K."/>
        </authorList>
    </citation>
    <scope>NUCLEOTIDE SEQUENCE [LARGE SCALE GENOMIC DNA]</scope>
    <source>
        <strain evidence="2 3">DNF00696</strain>
    </source>
</reference>